<keyword evidence="1" id="KW-0812">Transmembrane</keyword>
<organism evidence="2 3">
    <name type="scientific">Williamsia serinedens</name>
    <dbReference type="NCBI Taxonomy" id="391736"/>
    <lineage>
        <taxon>Bacteria</taxon>
        <taxon>Bacillati</taxon>
        <taxon>Actinomycetota</taxon>
        <taxon>Actinomycetes</taxon>
        <taxon>Mycobacteriales</taxon>
        <taxon>Nocardiaceae</taxon>
        <taxon>Williamsia</taxon>
    </lineage>
</organism>
<protein>
    <submittedName>
        <fullName evidence="2">Low temperature requirement protein LtrA</fullName>
    </submittedName>
</protein>
<reference evidence="2 3" key="1">
    <citation type="submission" date="2022-06" db="EMBL/GenBank/DDBJ databases">
        <title>Genomic Encyclopedia of Archaeal and Bacterial Type Strains, Phase II (KMG-II): from individual species to whole genera.</title>
        <authorList>
            <person name="Goeker M."/>
        </authorList>
    </citation>
    <scope>NUCLEOTIDE SEQUENCE [LARGE SCALE GENOMIC DNA]</scope>
    <source>
        <strain evidence="2 3">DSM 45037</strain>
    </source>
</reference>
<keyword evidence="3" id="KW-1185">Reference proteome</keyword>
<gene>
    <name evidence="2" type="ORF">LX12_003200</name>
</gene>
<dbReference type="EMBL" id="JAMTCG010000006">
    <property type="protein sequence ID" value="MCP2161996.1"/>
    <property type="molecule type" value="Genomic_DNA"/>
</dbReference>
<feature type="transmembrane region" description="Helical" evidence="1">
    <location>
        <begin position="184"/>
        <end position="203"/>
    </location>
</feature>
<dbReference type="InterPro" id="IPR010640">
    <property type="entry name" value="Low_temperature_requirement_A"/>
</dbReference>
<name>A0ABT1H482_9NOCA</name>
<feature type="transmembrane region" description="Helical" evidence="1">
    <location>
        <begin position="92"/>
        <end position="116"/>
    </location>
</feature>
<dbReference type="Pfam" id="PF06772">
    <property type="entry name" value="LtrA"/>
    <property type="match status" value="1"/>
</dbReference>
<sequence>MTAGTVPSVAHRIRRMTGRDHHEDGRTASDLELFFDLTFVVAFSVAGVQVAEYLAEGHYRTAVAGFLFSSFATIWAWINFSWFASAFDTDDWVFRVVTMVQMGGVLVLSLGIAPVFESLDSGDHLDNRVLVLGYVVMRVAMLVQWLRAASQSEQYRRTCLTYAAAILVAQVGWVVVIVLEMSLLPTAIATVVLVGVELAGPFVAERRMPTPWHPHHIAERYGLLAIITLGEGIVGTAVALQSVIAEQGWTVETAVLGLAGVAITFSLWWIYFVVPAGDALEADRSKCFAWGYSHILVFMAIAAVGAGLHVAALYLEHHADIGAEVAVAAVAVPLAVYFVMLTLTYSYLVEFDVLNAALTLAGLVILGVAVAAAAAGMSVVWALVVAAVAPVGIVAVDEAVGTRHRAEALLRLRSG</sequence>
<feature type="transmembrane region" description="Helical" evidence="1">
    <location>
        <begin position="379"/>
        <end position="396"/>
    </location>
</feature>
<proteinExistence type="predicted"/>
<feature type="transmembrane region" description="Helical" evidence="1">
    <location>
        <begin position="128"/>
        <end position="147"/>
    </location>
</feature>
<feature type="transmembrane region" description="Helical" evidence="1">
    <location>
        <begin position="223"/>
        <end position="244"/>
    </location>
</feature>
<feature type="transmembrane region" description="Helical" evidence="1">
    <location>
        <begin position="321"/>
        <end position="341"/>
    </location>
</feature>
<keyword evidence="1" id="KW-1133">Transmembrane helix</keyword>
<feature type="transmembrane region" description="Helical" evidence="1">
    <location>
        <begin position="61"/>
        <end position="80"/>
    </location>
</feature>
<feature type="transmembrane region" description="Helical" evidence="1">
    <location>
        <begin position="353"/>
        <end position="373"/>
    </location>
</feature>
<dbReference type="PANTHER" id="PTHR36840:SF1">
    <property type="entry name" value="BLL5714 PROTEIN"/>
    <property type="match status" value="1"/>
</dbReference>
<accession>A0ABT1H482</accession>
<dbReference type="RefSeq" id="WP_253655581.1">
    <property type="nucleotide sequence ID" value="NZ_BAAAOE010000005.1"/>
</dbReference>
<evidence type="ECO:0000313" key="2">
    <source>
        <dbReference type="EMBL" id="MCP2161996.1"/>
    </source>
</evidence>
<feature type="transmembrane region" description="Helical" evidence="1">
    <location>
        <begin position="295"/>
        <end position="315"/>
    </location>
</feature>
<feature type="transmembrane region" description="Helical" evidence="1">
    <location>
        <begin position="159"/>
        <end position="178"/>
    </location>
</feature>
<evidence type="ECO:0000256" key="1">
    <source>
        <dbReference type="SAM" id="Phobius"/>
    </source>
</evidence>
<dbReference type="Proteomes" id="UP001205740">
    <property type="component" value="Unassembled WGS sequence"/>
</dbReference>
<feature type="transmembrane region" description="Helical" evidence="1">
    <location>
        <begin position="33"/>
        <end position="55"/>
    </location>
</feature>
<dbReference type="PANTHER" id="PTHR36840">
    <property type="entry name" value="BLL5714 PROTEIN"/>
    <property type="match status" value="1"/>
</dbReference>
<evidence type="ECO:0000313" key="3">
    <source>
        <dbReference type="Proteomes" id="UP001205740"/>
    </source>
</evidence>
<feature type="transmembrane region" description="Helical" evidence="1">
    <location>
        <begin position="256"/>
        <end position="274"/>
    </location>
</feature>
<keyword evidence="1" id="KW-0472">Membrane</keyword>
<comment type="caution">
    <text evidence="2">The sequence shown here is derived from an EMBL/GenBank/DDBJ whole genome shotgun (WGS) entry which is preliminary data.</text>
</comment>